<evidence type="ECO:0000313" key="2">
    <source>
        <dbReference type="EMBL" id="KAJ3605394.1"/>
    </source>
</evidence>
<gene>
    <name evidence="2" type="ORF">NHX12_027441</name>
</gene>
<dbReference type="EMBL" id="JANIIK010000043">
    <property type="protein sequence ID" value="KAJ3605394.1"/>
    <property type="molecule type" value="Genomic_DNA"/>
</dbReference>
<comment type="caution">
    <text evidence="2">The sequence shown here is derived from an EMBL/GenBank/DDBJ whole genome shotgun (WGS) entry which is preliminary data.</text>
</comment>
<sequence length="70" mass="7742">MTKDPGQPFPVRDGRLSVEEDSPTDQTGTLAVALSHRDGISNSEIHFLQDELEALREVKQQRNGSVEPPD</sequence>
<feature type="region of interest" description="Disordered" evidence="1">
    <location>
        <begin position="1"/>
        <end position="27"/>
    </location>
</feature>
<proteinExistence type="predicted"/>
<keyword evidence="3" id="KW-1185">Reference proteome</keyword>
<reference evidence="2" key="1">
    <citation type="submission" date="2022-07" db="EMBL/GenBank/DDBJ databases">
        <title>Chromosome-level genome of Muraenolepis orangiensis.</title>
        <authorList>
            <person name="Kim J."/>
        </authorList>
    </citation>
    <scope>NUCLEOTIDE SEQUENCE</scope>
    <source>
        <strain evidence="2">KU_S4_2022</strain>
        <tissue evidence="2">Muscle</tissue>
    </source>
</reference>
<dbReference type="AlphaFoldDB" id="A0A9Q0INU8"/>
<evidence type="ECO:0000313" key="3">
    <source>
        <dbReference type="Proteomes" id="UP001148018"/>
    </source>
</evidence>
<organism evidence="2 3">
    <name type="scientific">Muraenolepis orangiensis</name>
    <name type="common">Patagonian moray cod</name>
    <dbReference type="NCBI Taxonomy" id="630683"/>
    <lineage>
        <taxon>Eukaryota</taxon>
        <taxon>Metazoa</taxon>
        <taxon>Chordata</taxon>
        <taxon>Craniata</taxon>
        <taxon>Vertebrata</taxon>
        <taxon>Euteleostomi</taxon>
        <taxon>Actinopterygii</taxon>
        <taxon>Neopterygii</taxon>
        <taxon>Teleostei</taxon>
        <taxon>Neoteleostei</taxon>
        <taxon>Acanthomorphata</taxon>
        <taxon>Zeiogadaria</taxon>
        <taxon>Gadariae</taxon>
        <taxon>Gadiformes</taxon>
        <taxon>Muraenolepidoidei</taxon>
        <taxon>Muraenolepididae</taxon>
        <taxon>Muraenolepis</taxon>
    </lineage>
</organism>
<name>A0A9Q0INU8_9TELE</name>
<accession>A0A9Q0INU8</accession>
<dbReference type="Proteomes" id="UP001148018">
    <property type="component" value="Unassembled WGS sequence"/>
</dbReference>
<evidence type="ECO:0000256" key="1">
    <source>
        <dbReference type="SAM" id="MobiDB-lite"/>
    </source>
</evidence>
<protein>
    <submittedName>
        <fullName evidence="2">Uncharacterized protein</fullName>
    </submittedName>
</protein>